<gene>
    <name evidence="3" type="ORF">JKF63_06290</name>
</gene>
<accession>A0A836LH62</accession>
<evidence type="ECO:0000256" key="1">
    <source>
        <dbReference type="SAM" id="MobiDB-lite"/>
    </source>
</evidence>
<proteinExistence type="predicted"/>
<keyword evidence="2" id="KW-0472">Membrane</keyword>
<name>A0A836LH62_9TRYP</name>
<feature type="transmembrane region" description="Helical" evidence="2">
    <location>
        <begin position="42"/>
        <end position="63"/>
    </location>
</feature>
<comment type="caution">
    <text evidence="3">The sequence shown here is derived from an EMBL/GenBank/DDBJ whole genome shotgun (WGS) entry which is preliminary data.</text>
</comment>
<dbReference type="PANTHER" id="PTHR34144">
    <property type="entry name" value="CHROMOSOME 8, WHOLE GENOME SHOTGUN SEQUENCE"/>
    <property type="match status" value="1"/>
</dbReference>
<evidence type="ECO:0000256" key="2">
    <source>
        <dbReference type="SAM" id="Phobius"/>
    </source>
</evidence>
<keyword evidence="2" id="KW-0812">Transmembrane</keyword>
<organism evidence="3 4">
    <name type="scientific">Porcisia hertigi</name>
    <dbReference type="NCBI Taxonomy" id="2761500"/>
    <lineage>
        <taxon>Eukaryota</taxon>
        <taxon>Discoba</taxon>
        <taxon>Euglenozoa</taxon>
        <taxon>Kinetoplastea</taxon>
        <taxon>Metakinetoplastina</taxon>
        <taxon>Trypanosomatida</taxon>
        <taxon>Trypanosomatidae</taxon>
        <taxon>Leishmaniinae</taxon>
        <taxon>Porcisia</taxon>
    </lineage>
</organism>
<feature type="compositionally biased region" description="Polar residues" evidence="1">
    <location>
        <begin position="276"/>
        <end position="286"/>
    </location>
</feature>
<dbReference type="Pfam" id="PF11735">
    <property type="entry name" value="CAP59_mtransfer"/>
    <property type="match status" value="1"/>
</dbReference>
<dbReference type="PANTHER" id="PTHR34144:SF7">
    <property type="entry name" value="EXPORT PROTEIN (CAP59), PUTATIVE (AFU_ORTHOLOGUE AFUA_7G05020)-RELATED"/>
    <property type="match status" value="1"/>
</dbReference>
<evidence type="ECO:0000313" key="3">
    <source>
        <dbReference type="EMBL" id="KAG5509585.1"/>
    </source>
</evidence>
<reference evidence="3 4" key="1">
    <citation type="submission" date="2021-02" db="EMBL/GenBank/DDBJ databases">
        <title>Porcisia hertigi Genome sequencing and assembly.</title>
        <authorList>
            <person name="Almutairi H."/>
            <person name="Gatherer D."/>
        </authorList>
    </citation>
    <scope>NUCLEOTIDE SEQUENCE [LARGE SCALE GENOMIC DNA]</scope>
    <source>
        <strain evidence="3 4">C119</strain>
    </source>
</reference>
<dbReference type="InterPro" id="IPR021047">
    <property type="entry name" value="Mannosyltransferase_CMT1"/>
</dbReference>
<keyword evidence="2" id="KW-1133">Transmembrane helix</keyword>
<dbReference type="Proteomes" id="UP000674318">
    <property type="component" value="Chromosome 13"/>
</dbReference>
<dbReference type="KEGG" id="phet:94292317"/>
<dbReference type="EMBL" id="JAFJZO010000013">
    <property type="protein sequence ID" value="KAG5509585.1"/>
    <property type="molecule type" value="Genomic_DNA"/>
</dbReference>
<feature type="compositionally biased region" description="Polar residues" evidence="1">
    <location>
        <begin position="1116"/>
        <end position="1132"/>
    </location>
</feature>
<evidence type="ECO:0000313" key="4">
    <source>
        <dbReference type="Proteomes" id="UP000674318"/>
    </source>
</evidence>
<dbReference type="RefSeq" id="XP_067758737.1">
    <property type="nucleotide sequence ID" value="XM_067902240.1"/>
</dbReference>
<feature type="region of interest" description="Disordered" evidence="1">
    <location>
        <begin position="262"/>
        <end position="304"/>
    </location>
</feature>
<dbReference type="AlphaFoldDB" id="A0A836LH62"/>
<keyword evidence="4" id="KW-1185">Reference proteome</keyword>
<dbReference type="GeneID" id="94292317"/>
<sequence>MFRPRDSGSVDDGRRLSVYSRLLKPLPSFSQLKRYERQQRHAPLLFFILGLLLLIGILHVNFFDDVENSHDGEVRELRYEKHGLWTFLFASRDRCRAAQRAPGRHEFPFVPGEFDAEDINEDYLSWLSDVRDTRTLASDDFFEQMNLLRQPGSSAAQASKLVEALTENEKFSARGKAKRKRMLSKTQKSSTSLLDLLLGGSTGKNDGDEDATVVHYPSSLALHYLNSSTSFYLSGNDVQLVPYPWVPPPVTPRDADAIVKNKKHPDRNAEKGSAADGNSTNSTITVTIPKGKIRSPVPHRTTPHTPAHGWDHFYIAMNLWENEDVLPDLTEALIVFLEEEVKPFFDLATSVVVSIYATISSDKTAELISTLLIPRLHAAGVRRVYATTEGTCLGYAERQRFHERIEWMACVRNKALHPLYKKGMSLFERSPPQEQASAEDEDNAEGLVVLFFNDIFFRPQDITRLLESRAESQIAATTRPHGWISAAGKPSVKTAGGADVGTTFDMACGMDFYFSFYDTWVTRDRLGGPFHGQMPYSRDHPTQEAFYRILHHERSKSDGRGSGAIPVKCCWNGVAAVRGRFFLTPTPSRRRGFPAPTAAEGAHSSVARSPEVLRSPSGALYDRIGKVQDVLNQTELARHYLRVLARRLDMKYALWSKKRREIVAPADVPFYEPEMCNQSSSFEKFLQALVEDETQGALAPGVDWTQIRVQYDENVLFLDDAAVKILNTSYVGPGGLVVLNIEEDSIYYRARYPSIRFRHSFTPSYGSTVAGPARVRDDVCLSSECLLICQDVMQAAILQDGRAPIILLNPLVRVAYNPENFRLITQHAWYYNNPYVYWGWTLLLRARLLEPFSLLSSIYYKYSNANPPVEDRRVTSATDDWLIPTSVAATQGKEAVTHAVQKLSLQDGDGQVRGVGYIDIPTLTQMNCQNLGESDIEAIIGSLLLLVRMGQLLTVALLFWWLCWQIEDSMVAAVQSNSDSAAEVNRVEELERSALCRTVWPFKSAPRLWICSGRAPLGRGSRLEAKLAEKMKSVRSCVYSCITRLHTSSAATVPPPLRRLWTHLHQKKTLRWISDAVRRIVRLVAHTLMWLFRKLCCVGLGRGSPSGTRPLDSPHKQPNTDPLLPRSNTSSALVPEPGYQKSPPFVVACRVPASGSGAGGVGALLDDSYQAEVCR</sequence>
<feature type="region of interest" description="Disordered" evidence="1">
    <location>
        <begin position="1107"/>
        <end position="1135"/>
    </location>
</feature>
<dbReference type="OrthoDB" id="262547at2759"/>
<protein>
    <submittedName>
        <fullName evidence="3">Uncharacterized protein</fullName>
    </submittedName>
</protein>